<accession>A0A9D0ZVF5</accession>
<evidence type="ECO:0000313" key="2">
    <source>
        <dbReference type="Proteomes" id="UP000886886"/>
    </source>
</evidence>
<sequence>MKRSVFSQISDQVLLPVLSDFIQWVIRSAAEEGVGRLYFLARDGYPMYLAAQMFLSRKVPQIECRYLFCSRFSLRVPCFHLKGRDALKEICLGGIDVTLRKVLHRAALTEEEIVRIAEGMGLSGELDRILSYQEVQRLIPRLEKAPGFLELLNQHSREAYQDTMGYLRQEGLLDPVPCAVVDSGWTGTVQQTLDLLRESGGCGKKLTGYYFGLYSLPKGSDFSKYHAYYFSPKGHIKRKVLFSNSLFEGIMSAPHGMTLGYRKEGETFKPVMKSQRNENQERILAFRDGLIPYMVHEERKLPKKIADWTRMDPKSQRRLFGRLARFMAYPTREEARVFGSLKFTDDVLENGEHQLAARLKEEDIKRNHALAKSLILLGIRKGPIRESAWMEGSIVQNGRRVRCHLRGNRRYKYLLYLKKYLGSLGK</sequence>
<dbReference type="EMBL" id="DVFT01000092">
    <property type="protein sequence ID" value="HIQ96145.1"/>
    <property type="molecule type" value="Genomic_DNA"/>
</dbReference>
<organism evidence="1 2">
    <name type="scientific">Candidatus Limivivens merdigallinarum</name>
    <dbReference type="NCBI Taxonomy" id="2840859"/>
    <lineage>
        <taxon>Bacteria</taxon>
        <taxon>Bacillati</taxon>
        <taxon>Bacillota</taxon>
        <taxon>Clostridia</taxon>
        <taxon>Lachnospirales</taxon>
        <taxon>Lachnospiraceae</taxon>
        <taxon>Lachnospiraceae incertae sedis</taxon>
        <taxon>Candidatus Limivivens</taxon>
    </lineage>
</organism>
<evidence type="ECO:0000313" key="1">
    <source>
        <dbReference type="EMBL" id="HIQ96145.1"/>
    </source>
</evidence>
<dbReference type="Proteomes" id="UP000886886">
    <property type="component" value="Unassembled WGS sequence"/>
</dbReference>
<proteinExistence type="predicted"/>
<protein>
    <submittedName>
        <fullName evidence="1">Uncharacterized protein</fullName>
    </submittedName>
</protein>
<comment type="caution">
    <text evidence="1">The sequence shown here is derived from an EMBL/GenBank/DDBJ whole genome shotgun (WGS) entry which is preliminary data.</text>
</comment>
<dbReference type="AlphaFoldDB" id="A0A9D0ZVF5"/>
<reference evidence="1" key="1">
    <citation type="submission" date="2020-10" db="EMBL/GenBank/DDBJ databases">
        <authorList>
            <person name="Gilroy R."/>
        </authorList>
    </citation>
    <scope>NUCLEOTIDE SEQUENCE</scope>
    <source>
        <strain evidence="1">ChiSjej3B21-11622</strain>
    </source>
</reference>
<gene>
    <name evidence="1" type="ORF">IAB26_06255</name>
</gene>
<name>A0A9D0ZVF5_9FIRM</name>
<reference evidence="1" key="2">
    <citation type="journal article" date="2021" name="PeerJ">
        <title>Extensive microbial diversity within the chicken gut microbiome revealed by metagenomics and culture.</title>
        <authorList>
            <person name="Gilroy R."/>
            <person name="Ravi A."/>
            <person name="Getino M."/>
            <person name="Pursley I."/>
            <person name="Horton D.L."/>
            <person name="Alikhan N.F."/>
            <person name="Baker D."/>
            <person name="Gharbi K."/>
            <person name="Hall N."/>
            <person name="Watson M."/>
            <person name="Adriaenssens E.M."/>
            <person name="Foster-Nyarko E."/>
            <person name="Jarju S."/>
            <person name="Secka A."/>
            <person name="Antonio M."/>
            <person name="Oren A."/>
            <person name="Chaudhuri R.R."/>
            <person name="La Ragione R."/>
            <person name="Hildebrand F."/>
            <person name="Pallen M.J."/>
        </authorList>
    </citation>
    <scope>NUCLEOTIDE SEQUENCE</scope>
    <source>
        <strain evidence="1">ChiSjej3B21-11622</strain>
    </source>
</reference>